<dbReference type="Proteomes" id="UP000310108">
    <property type="component" value="Unassembled WGS sequence"/>
</dbReference>
<proteinExistence type="predicted"/>
<organism evidence="1 2">
    <name type="scientific">Colletotrichum tanaceti</name>
    <dbReference type="NCBI Taxonomy" id="1306861"/>
    <lineage>
        <taxon>Eukaryota</taxon>
        <taxon>Fungi</taxon>
        <taxon>Dikarya</taxon>
        <taxon>Ascomycota</taxon>
        <taxon>Pezizomycotina</taxon>
        <taxon>Sordariomycetes</taxon>
        <taxon>Hypocreomycetidae</taxon>
        <taxon>Glomerellales</taxon>
        <taxon>Glomerellaceae</taxon>
        <taxon>Colletotrichum</taxon>
        <taxon>Colletotrichum destructivum species complex</taxon>
    </lineage>
</organism>
<evidence type="ECO:0000313" key="1">
    <source>
        <dbReference type="EMBL" id="TKW58314.1"/>
    </source>
</evidence>
<evidence type="ECO:0000313" key="2">
    <source>
        <dbReference type="Proteomes" id="UP000310108"/>
    </source>
</evidence>
<accession>A0A4U6XR66</accession>
<dbReference type="AlphaFoldDB" id="A0A4U6XR66"/>
<keyword evidence="2" id="KW-1185">Reference proteome</keyword>
<gene>
    <name evidence="1" type="ORF">CTA1_12157</name>
</gene>
<name>A0A4U6XR66_9PEZI</name>
<protein>
    <submittedName>
        <fullName evidence="1">Uncharacterized protein</fullName>
    </submittedName>
</protein>
<comment type="caution">
    <text evidence="1">The sequence shown here is derived from an EMBL/GenBank/DDBJ whole genome shotgun (WGS) entry which is preliminary data.</text>
</comment>
<reference evidence="1 2" key="1">
    <citation type="journal article" date="2019" name="PLoS ONE">
        <title>Comparative genome analysis indicates high evolutionary potential of pathogenicity genes in Colletotrichum tanaceti.</title>
        <authorList>
            <person name="Lelwala R.V."/>
            <person name="Korhonen P.K."/>
            <person name="Young N.D."/>
            <person name="Scott J.B."/>
            <person name="Ades P.A."/>
            <person name="Gasser R.B."/>
            <person name="Taylor P.W.J."/>
        </authorList>
    </citation>
    <scope>NUCLEOTIDE SEQUENCE [LARGE SCALE GENOMIC DNA]</scope>
    <source>
        <strain evidence="1">BRIP57314</strain>
    </source>
</reference>
<dbReference type="EMBL" id="PJEX01000027">
    <property type="protein sequence ID" value="TKW58314.1"/>
    <property type="molecule type" value="Genomic_DNA"/>
</dbReference>
<sequence>MSLPCRHLRRQISYALHGWVTIGDEKFVEETSCVIMLNPNESPSRYDALFNNNCKMIWGLTIDMP</sequence>